<dbReference type="Proteomes" id="UP001165492">
    <property type="component" value="Unassembled WGS sequence"/>
</dbReference>
<feature type="non-terminal residue" evidence="4">
    <location>
        <position position="192"/>
    </location>
</feature>
<dbReference type="Gene3D" id="1.10.10.10">
    <property type="entry name" value="Winged helix-like DNA-binding domain superfamily/Winged helix DNA-binding domain"/>
    <property type="match status" value="1"/>
</dbReference>
<gene>
    <name evidence="4" type="ORF">LMF89_25725</name>
</gene>
<keyword evidence="5" id="KW-1185">Reference proteome</keyword>
<evidence type="ECO:0000259" key="3">
    <source>
        <dbReference type="Pfam" id="PF13518"/>
    </source>
</evidence>
<dbReference type="InterPro" id="IPR009057">
    <property type="entry name" value="Homeodomain-like_sf"/>
</dbReference>
<dbReference type="PANTHER" id="PTHR33795:SF1">
    <property type="entry name" value="INSERTION ELEMENT IS150 PROTEIN INSJ"/>
    <property type="match status" value="1"/>
</dbReference>
<reference evidence="4" key="1">
    <citation type="submission" date="2021-11" db="EMBL/GenBank/DDBJ databases">
        <title>Description of a new species Pelosinus isolated from the bottom sediments of Lake Baikal.</title>
        <authorList>
            <person name="Zakharyuk A."/>
        </authorList>
    </citation>
    <scope>NUCLEOTIDE SEQUENCE</scope>
    <source>
        <strain evidence="4">Bkl1</strain>
    </source>
</reference>
<evidence type="ECO:0000256" key="1">
    <source>
        <dbReference type="ARBA" id="ARBA00038232"/>
    </source>
</evidence>
<dbReference type="InterPro" id="IPR055247">
    <property type="entry name" value="InsJ-like_HTH"/>
</dbReference>
<dbReference type="Pfam" id="PF13518">
    <property type="entry name" value="HTH_28"/>
    <property type="match status" value="2"/>
</dbReference>
<protein>
    <submittedName>
        <fullName evidence="4">Helix-turn-helix domain-containing protein</fullName>
    </submittedName>
</protein>
<dbReference type="SUPFAM" id="SSF48295">
    <property type="entry name" value="TrpR-like"/>
    <property type="match status" value="1"/>
</dbReference>
<feature type="compositionally biased region" description="Basic residues" evidence="2">
    <location>
        <begin position="114"/>
        <end position="124"/>
    </location>
</feature>
<feature type="domain" description="Insertion element IS150 protein InsJ-like helix-turn-helix" evidence="3">
    <location>
        <begin position="66"/>
        <end position="118"/>
    </location>
</feature>
<proteinExistence type="inferred from homology"/>
<accession>A0ABS8I1B9</accession>
<feature type="region of interest" description="Disordered" evidence="2">
    <location>
        <begin position="172"/>
        <end position="192"/>
    </location>
</feature>
<feature type="compositionally biased region" description="Basic and acidic residues" evidence="2">
    <location>
        <begin position="125"/>
        <end position="135"/>
    </location>
</feature>
<dbReference type="InterPro" id="IPR010921">
    <property type="entry name" value="Trp_repressor/repl_initiator"/>
</dbReference>
<comment type="similarity">
    <text evidence="1">Belongs to the IS150/IS1296 orfA family.</text>
</comment>
<dbReference type="EMBL" id="JAJHJB010000124">
    <property type="protein sequence ID" value="MCC5468734.1"/>
    <property type="molecule type" value="Genomic_DNA"/>
</dbReference>
<dbReference type="InterPro" id="IPR052057">
    <property type="entry name" value="IS150/IS1296_orfA-like"/>
</dbReference>
<evidence type="ECO:0000313" key="5">
    <source>
        <dbReference type="Proteomes" id="UP001165492"/>
    </source>
</evidence>
<dbReference type="RefSeq" id="WP_229537589.1">
    <property type="nucleotide sequence ID" value="NZ_JAJHJB010000124.1"/>
</dbReference>
<feature type="region of interest" description="Disordered" evidence="2">
    <location>
        <begin position="110"/>
        <end position="135"/>
    </location>
</feature>
<evidence type="ECO:0000313" key="4">
    <source>
        <dbReference type="EMBL" id="MCC5468734.1"/>
    </source>
</evidence>
<evidence type="ECO:0000256" key="2">
    <source>
        <dbReference type="SAM" id="MobiDB-lite"/>
    </source>
</evidence>
<dbReference type="InterPro" id="IPR036388">
    <property type="entry name" value="WH-like_DNA-bd_sf"/>
</dbReference>
<name>A0ABS8I1B9_9FIRM</name>
<dbReference type="SUPFAM" id="SSF46689">
    <property type="entry name" value="Homeodomain-like"/>
    <property type="match status" value="1"/>
</dbReference>
<dbReference type="PANTHER" id="PTHR33795">
    <property type="entry name" value="INSERTION ELEMENT IS150 PROTEIN INSJ"/>
    <property type="match status" value="1"/>
</dbReference>
<feature type="domain" description="Insertion element IS150 protein InsJ-like helix-turn-helix" evidence="3">
    <location>
        <begin position="8"/>
        <end position="58"/>
    </location>
</feature>
<sequence length="192" mass="22410">MAKYSESFKLKVVKEYLGGPLGIELLARKYEIKSHRQLLYWVQLYKEHGAAGLARTKKNKAYTVQFKLDVLSFMKRTGASLTETALEFGLTNPPMISSWKKRLLEGGAEALSRPRGRPSMKHKTKIEQVKHPHKKIEMTREQKLERDNELLRLEVEYLKKLRAFQMDPEGYLEKHKQQYHSNSKKIPTEGRP</sequence>
<organism evidence="4 5">
    <name type="scientific">Pelosinus baikalensis</name>
    <dbReference type="NCBI Taxonomy" id="2892015"/>
    <lineage>
        <taxon>Bacteria</taxon>
        <taxon>Bacillati</taxon>
        <taxon>Bacillota</taxon>
        <taxon>Negativicutes</taxon>
        <taxon>Selenomonadales</taxon>
        <taxon>Sporomusaceae</taxon>
        <taxon>Pelosinus</taxon>
    </lineage>
</organism>
<comment type="caution">
    <text evidence="4">The sequence shown here is derived from an EMBL/GenBank/DDBJ whole genome shotgun (WGS) entry which is preliminary data.</text>
</comment>